<feature type="transmembrane region" description="Helical" evidence="1">
    <location>
        <begin position="38"/>
        <end position="63"/>
    </location>
</feature>
<proteinExistence type="predicted"/>
<keyword evidence="1" id="KW-0812">Transmembrane</keyword>
<evidence type="ECO:0000313" key="3">
    <source>
        <dbReference type="Proteomes" id="UP000678281"/>
    </source>
</evidence>
<evidence type="ECO:0000313" key="2">
    <source>
        <dbReference type="EMBL" id="MBS3850381.1"/>
    </source>
</evidence>
<accession>A0A942EI02</accession>
<keyword evidence="1" id="KW-0472">Membrane</keyword>
<organism evidence="2 3">
    <name type="scientific">Devosia litorisediminis</name>
    <dbReference type="NCBI Taxonomy" id="2829817"/>
    <lineage>
        <taxon>Bacteria</taxon>
        <taxon>Pseudomonadati</taxon>
        <taxon>Pseudomonadota</taxon>
        <taxon>Alphaproteobacteria</taxon>
        <taxon>Hyphomicrobiales</taxon>
        <taxon>Devosiaceae</taxon>
        <taxon>Devosia</taxon>
    </lineage>
</organism>
<dbReference type="RefSeq" id="WP_212660000.1">
    <property type="nucleotide sequence ID" value="NZ_JAGXTP010000003.1"/>
</dbReference>
<dbReference type="AlphaFoldDB" id="A0A942EI02"/>
<dbReference type="EMBL" id="JAGXTP010000003">
    <property type="protein sequence ID" value="MBS3850381.1"/>
    <property type="molecule type" value="Genomic_DNA"/>
</dbReference>
<name>A0A942EI02_9HYPH</name>
<dbReference type="Proteomes" id="UP000678281">
    <property type="component" value="Unassembled WGS sequence"/>
</dbReference>
<evidence type="ECO:0000256" key="1">
    <source>
        <dbReference type="SAM" id="Phobius"/>
    </source>
</evidence>
<comment type="caution">
    <text evidence="2">The sequence shown here is derived from an EMBL/GenBank/DDBJ whole genome shotgun (WGS) entry which is preliminary data.</text>
</comment>
<gene>
    <name evidence="2" type="ORF">KD146_16900</name>
</gene>
<keyword evidence="1" id="KW-1133">Transmembrane helix</keyword>
<keyword evidence="3" id="KW-1185">Reference proteome</keyword>
<feature type="transmembrane region" description="Helical" evidence="1">
    <location>
        <begin position="12"/>
        <end position="32"/>
    </location>
</feature>
<reference evidence="2" key="1">
    <citation type="submission" date="2021-04" db="EMBL/GenBank/DDBJ databases">
        <title>Devosia litorisediminis sp. nov., isolated from a sand dune.</title>
        <authorList>
            <person name="Park S."/>
            <person name="Yoon J.-H."/>
        </authorList>
    </citation>
    <scope>NUCLEOTIDE SEQUENCE</scope>
    <source>
        <strain evidence="2">BSSL-BM10</strain>
    </source>
</reference>
<protein>
    <submittedName>
        <fullName evidence="2">Uncharacterized protein</fullName>
    </submittedName>
</protein>
<sequence>MNAPRPLLIRNVNFLWYLAPIVPILALGYAALMSWLPSWSLLIAVFAFLMWLFSLGFTVFAVLKRKRQERKEQRP</sequence>